<evidence type="ECO:0000313" key="2">
    <source>
        <dbReference type="Proteomes" id="UP000254712"/>
    </source>
</evidence>
<accession>A0A379X370</accession>
<dbReference type="Proteomes" id="UP000254712">
    <property type="component" value="Unassembled WGS sequence"/>
</dbReference>
<name>A0A379X370_SALET</name>
<proteinExistence type="predicted"/>
<sequence>MRSRSKKVTACLMALCLSVLSDKTRRHLARYIIAPMLSTAIFSNVRISNSGATHFR</sequence>
<protein>
    <submittedName>
        <fullName evidence="1">Uncharacterized protein</fullName>
    </submittedName>
</protein>
<gene>
    <name evidence="1" type="ORF">NCTC8261_06455</name>
</gene>
<reference evidence="1 2" key="1">
    <citation type="submission" date="2018-06" db="EMBL/GenBank/DDBJ databases">
        <authorList>
            <consortium name="Pathogen Informatics"/>
            <person name="Doyle S."/>
        </authorList>
    </citation>
    <scope>NUCLEOTIDE SEQUENCE [LARGE SCALE GENOMIC DNA]</scope>
    <source>
        <strain evidence="1 2">NCTC8261</strain>
    </source>
</reference>
<evidence type="ECO:0000313" key="1">
    <source>
        <dbReference type="EMBL" id="SUH40076.1"/>
    </source>
</evidence>
<dbReference type="AlphaFoldDB" id="A0A379X370"/>
<dbReference type="EMBL" id="UGXT01000002">
    <property type="protein sequence ID" value="SUH40076.1"/>
    <property type="molecule type" value="Genomic_DNA"/>
</dbReference>
<organism evidence="1 2">
    <name type="scientific">Salmonella enterica I</name>
    <dbReference type="NCBI Taxonomy" id="59201"/>
    <lineage>
        <taxon>Bacteria</taxon>
        <taxon>Pseudomonadati</taxon>
        <taxon>Pseudomonadota</taxon>
        <taxon>Gammaproteobacteria</taxon>
        <taxon>Enterobacterales</taxon>
        <taxon>Enterobacteriaceae</taxon>
        <taxon>Salmonella</taxon>
    </lineage>
</organism>